<evidence type="ECO:0000313" key="8">
    <source>
        <dbReference type="EMBL" id="KNA90207.1"/>
    </source>
</evidence>
<dbReference type="InterPro" id="IPR036922">
    <property type="entry name" value="Rieske_2Fe-2S_sf"/>
</dbReference>
<evidence type="ECO:0000256" key="5">
    <source>
        <dbReference type="ARBA" id="ARBA00023004"/>
    </source>
</evidence>
<dbReference type="InterPro" id="IPR015879">
    <property type="entry name" value="Ring_hydroxy_dOase_asu_C_dom"/>
</dbReference>
<comment type="cofactor">
    <cofactor evidence="1">
        <name>Fe cation</name>
        <dbReference type="ChEBI" id="CHEBI:24875"/>
    </cofactor>
</comment>
<keyword evidence="5" id="KW-0408">Iron</keyword>
<protein>
    <submittedName>
        <fullName evidence="8">(Fe-S)-binding protein</fullName>
    </submittedName>
</protein>
<evidence type="ECO:0000256" key="1">
    <source>
        <dbReference type="ARBA" id="ARBA00001962"/>
    </source>
</evidence>
<keyword evidence="9" id="KW-1185">Reference proteome</keyword>
<gene>
    <name evidence="8" type="ORF">ABW18_17700</name>
</gene>
<accession>A0ABR5I9C6</accession>
<evidence type="ECO:0000256" key="4">
    <source>
        <dbReference type="ARBA" id="ARBA00023002"/>
    </source>
</evidence>
<dbReference type="EMBL" id="LDTZ01000020">
    <property type="protein sequence ID" value="KNA90207.1"/>
    <property type="molecule type" value="Genomic_DNA"/>
</dbReference>
<dbReference type="CDD" id="cd03469">
    <property type="entry name" value="Rieske_RO_Alpha_N"/>
    <property type="match status" value="1"/>
</dbReference>
<reference evidence="8 9" key="1">
    <citation type="submission" date="2015-05" db="EMBL/GenBank/DDBJ databases">
        <title>Draft genome sequence of the bacterium Gordonia jacobaea a new member of the Gordonia genus.</title>
        <authorList>
            <person name="Jimenez-Galisteo G."/>
            <person name="Dominguez A."/>
            <person name="Munoz E."/>
            <person name="Vinas M."/>
        </authorList>
    </citation>
    <scope>NUCLEOTIDE SEQUENCE [LARGE SCALE GENOMIC DNA]</scope>
    <source>
        <strain evidence="9">mv1</strain>
    </source>
</reference>
<dbReference type="SUPFAM" id="SSF55961">
    <property type="entry name" value="Bet v1-like"/>
    <property type="match status" value="1"/>
</dbReference>
<dbReference type="CDD" id="cd08884">
    <property type="entry name" value="RHO_alpha_C_GbcA-like"/>
    <property type="match status" value="1"/>
</dbReference>
<dbReference type="Pfam" id="PF00848">
    <property type="entry name" value="Ring_hydroxyl_A"/>
    <property type="match status" value="1"/>
</dbReference>
<dbReference type="PROSITE" id="PS51296">
    <property type="entry name" value="RIESKE"/>
    <property type="match status" value="1"/>
</dbReference>
<evidence type="ECO:0000256" key="3">
    <source>
        <dbReference type="ARBA" id="ARBA00022723"/>
    </source>
</evidence>
<sequence length="443" mass="49593">MPTDPPQQNAQSTAHRADPAMCAVIDTRVVSESLPGQCYVEQKWFDVDLDEIFAKQWLFVAAEAEIAEPGDYVTVEFGTRSVIVTRDNLGNVRAHHNVCRHRGARLITQANGSTGTIVCSYHSWTYGTDGRLMYAEAQAPDFDKRCFSLRSVAVRTIAGLVFICLADDPPTDIDDVARIVEPYLAPHRLSEAKVAKQTDLVENGNWKLAMENNRECYHCGGHPELLNVFFPTWGYSDSDAIPDRLTAVVERYRRATAELTDTWNRFGLPYRRIAQLDSRPTGFHIEREAMDLAGESFTLDGTTACTRPLSDDLPDRRLGRLSMHLQPNMWLHVTSDHAVLFSVIPIRPDETLVRTTWLVNAAAVEGVDYDLDRLTGVWEITNQQDADLVRLAHRGIADPAYVPGPYGPSEFQVEAFINWYVTRLRVNLGLDADATADKIAESA</sequence>
<dbReference type="SUPFAM" id="SSF50022">
    <property type="entry name" value="ISP domain"/>
    <property type="match status" value="1"/>
</dbReference>
<comment type="caution">
    <text evidence="8">The sequence shown here is derived from an EMBL/GenBank/DDBJ whole genome shotgun (WGS) entry which is preliminary data.</text>
</comment>
<feature type="domain" description="Rieske" evidence="7">
    <location>
        <begin position="58"/>
        <end position="163"/>
    </location>
</feature>
<keyword evidence="6" id="KW-0411">Iron-sulfur</keyword>
<dbReference type="Gene3D" id="3.90.380.10">
    <property type="entry name" value="Naphthalene 1,2-dioxygenase Alpha Subunit, Chain A, domain 1"/>
    <property type="match status" value="1"/>
</dbReference>
<evidence type="ECO:0000256" key="6">
    <source>
        <dbReference type="ARBA" id="ARBA00023014"/>
    </source>
</evidence>
<keyword evidence="4" id="KW-0560">Oxidoreductase</keyword>
<organism evidence="8 9">
    <name type="scientific">Gordonia jacobaea</name>
    <dbReference type="NCBI Taxonomy" id="122202"/>
    <lineage>
        <taxon>Bacteria</taxon>
        <taxon>Bacillati</taxon>
        <taxon>Actinomycetota</taxon>
        <taxon>Actinomycetes</taxon>
        <taxon>Mycobacteriales</taxon>
        <taxon>Gordoniaceae</taxon>
        <taxon>Gordonia</taxon>
    </lineage>
</organism>
<dbReference type="InterPro" id="IPR001663">
    <property type="entry name" value="Rng_hydr_dOase-A"/>
</dbReference>
<dbReference type="PANTHER" id="PTHR43756">
    <property type="entry name" value="CHOLINE MONOOXYGENASE, CHLOROPLASTIC"/>
    <property type="match status" value="1"/>
</dbReference>
<evidence type="ECO:0000313" key="9">
    <source>
        <dbReference type="Proteomes" id="UP000037247"/>
    </source>
</evidence>
<dbReference type="Gene3D" id="2.102.10.10">
    <property type="entry name" value="Rieske [2Fe-2S] iron-sulphur domain"/>
    <property type="match status" value="1"/>
</dbReference>
<dbReference type="PRINTS" id="PR00090">
    <property type="entry name" value="RNGDIOXGNASE"/>
</dbReference>
<proteinExistence type="predicted"/>
<dbReference type="Proteomes" id="UP000037247">
    <property type="component" value="Unassembled WGS sequence"/>
</dbReference>
<name>A0ABR5I9C6_9ACTN</name>
<dbReference type="Pfam" id="PF00355">
    <property type="entry name" value="Rieske"/>
    <property type="match status" value="1"/>
</dbReference>
<dbReference type="InterPro" id="IPR017941">
    <property type="entry name" value="Rieske_2Fe-2S"/>
</dbReference>
<dbReference type="PANTHER" id="PTHR43756:SF5">
    <property type="entry name" value="CHOLINE MONOOXYGENASE, CHLOROPLASTIC"/>
    <property type="match status" value="1"/>
</dbReference>
<keyword evidence="2" id="KW-0001">2Fe-2S</keyword>
<evidence type="ECO:0000259" key="7">
    <source>
        <dbReference type="PROSITE" id="PS51296"/>
    </source>
</evidence>
<evidence type="ECO:0000256" key="2">
    <source>
        <dbReference type="ARBA" id="ARBA00022714"/>
    </source>
</evidence>
<keyword evidence="3" id="KW-0479">Metal-binding</keyword>